<gene>
    <name evidence="2" type="ORF">HMPREF9134_01462</name>
</gene>
<name>L1NBH2_9PORP</name>
<comment type="caution">
    <text evidence="2">The sequence shown here is derived from an EMBL/GenBank/DDBJ whole genome shotgun (WGS) entry which is preliminary data.</text>
</comment>
<dbReference type="EMBL" id="AMEQ01000037">
    <property type="protein sequence ID" value="EKY00723.1"/>
    <property type="molecule type" value="Genomic_DNA"/>
</dbReference>
<evidence type="ECO:0000313" key="3">
    <source>
        <dbReference type="Proteomes" id="UP000010408"/>
    </source>
</evidence>
<dbReference type="STRING" id="1127696.HMPREF9134_01462"/>
<keyword evidence="1" id="KW-1133">Transmembrane helix</keyword>
<reference evidence="2 3" key="1">
    <citation type="submission" date="2012-05" db="EMBL/GenBank/DDBJ databases">
        <authorList>
            <person name="Weinstock G."/>
            <person name="Sodergren E."/>
            <person name="Lobos E.A."/>
            <person name="Fulton L."/>
            <person name="Fulton R."/>
            <person name="Courtney L."/>
            <person name="Fronick C."/>
            <person name="O'Laughlin M."/>
            <person name="Godfrey J."/>
            <person name="Wilson R.M."/>
            <person name="Miner T."/>
            <person name="Farmer C."/>
            <person name="Delehaunty K."/>
            <person name="Cordes M."/>
            <person name="Minx P."/>
            <person name="Tomlinson C."/>
            <person name="Chen J."/>
            <person name="Wollam A."/>
            <person name="Pepin K.H."/>
            <person name="Bhonagiri V."/>
            <person name="Zhang X."/>
            <person name="Suruliraj S."/>
            <person name="Warren W."/>
            <person name="Mitreva M."/>
            <person name="Mardis E.R."/>
            <person name="Wilson R.K."/>
        </authorList>
    </citation>
    <scope>NUCLEOTIDE SEQUENCE [LARGE SCALE GENOMIC DNA]</scope>
    <source>
        <strain evidence="2 3">F0037</strain>
    </source>
</reference>
<keyword evidence="1" id="KW-0472">Membrane</keyword>
<proteinExistence type="predicted"/>
<evidence type="ECO:0000256" key="1">
    <source>
        <dbReference type="SAM" id="Phobius"/>
    </source>
</evidence>
<evidence type="ECO:0000313" key="2">
    <source>
        <dbReference type="EMBL" id="EKY00723.1"/>
    </source>
</evidence>
<keyword evidence="1" id="KW-0812">Transmembrane</keyword>
<protein>
    <submittedName>
        <fullName evidence="2">Uncharacterized protein</fullName>
    </submittedName>
</protein>
<dbReference type="HOGENOM" id="CLU_3083096_0_0_10"/>
<feature type="transmembrane region" description="Helical" evidence="1">
    <location>
        <begin position="16"/>
        <end position="38"/>
    </location>
</feature>
<dbReference type="Proteomes" id="UP000010408">
    <property type="component" value="Unassembled WGS sequence"/>
</dbReference>
<sequence>MTKEEAFDTGTLELHLYLATFIHQLTTCHVLPLPYLCLHHKHKRKFIGEITT</sequence>
<dbReference type="AlphaFoldDB" id="L1NBH2"/>
<accession>L1NBH2</accession>
<organism evidence="2 3">
    <name type="scientific">Porphyromonas catoniae F0037</name>
    <dbReference type="NCBI Taxonomy" id="1127696"/>
    <lineage>
        <taxon>Bacteria</taxon>
        <taxon>Pseudomonadati</taxon>
        <taxon>Bacteroidota</taxon>
        <taxon>Bacteroidia</taxon>
        <taxon>Bacteroidales</taxon>
        <taxon>Porphyromonadaceae</taxon>
        <taxon>Porphyromonas</taxon>
    </lineage>
</organism>